<feature type="compositionally biased region" description="Basic and acidic residues" evidence="1">
    <location>
        <begin position="51"/>
        <end position="61"/>
    </location>
</feature>
<feature type="chain" id="PRO_5043884981" evidence="2">
    <location>
        <begin position="22"/>
        <end position="138"/>
    </location>
</feature>
<gene>
    <name evidence="3" type="ORF">V5E97_17460</name>
</gene>
<sequence length="138" mass="14895">MIRPSWGAAALAMLALPAAWSQDSPRTDGYEEAARKQAADQASQFQLLDAMAREHQARRADQAASAGPVTRPRRDQAGPTPSPHGPLTRPRRSWPTRPRAPPNQRPARRRGRPPVGQARHLAGRPPGPLPASTMAPDG</sequence>
<proteinExistence type="predicted"/>
<feature type="compositionally biased region" description="Basic and acidic residues" evidence="1">
    <location>
        <begin position="25"/>
        <end position="38"/>
    </location>
</feature>
<evidence type="ECO:0000256" key="2">
    <source>
        <dbReference type="SAM" id="SignalP"/>
    </source>
</evidence>
<keyword evidence="2" id="KW-0732">Signal</keyword>
<evidence type="ECO:0000313" key="3">
    <source>
        <dbReference type="EMBL" id="XBH07748.1"/>
    </source>
</evidence>
<feature type="region of interest" description="Disordered" evidence="1">
    <location>
        <begin position="20"/>
        <end position="138"/>
    </location>
</feature>
<accession>A0AAU7CQM7</accession>
<protein>
    <submittedName>
        <fullName evidence="3">Uncharacterized protein</fullName>
    </submittedName>
</protein>
<organism evidence="3">
    <name type="scientific">Singulisphaera sp. Ch08</name>
    <dbReference type="NCBI Taxonomy" id="3120278"/>
    <lineage>
        <taxon>Bacteria</taxon>
        <taxon>Pseudomonadati</taxon>
        <taxon>Planctomycetota</taxon>
        <taxon>Planctomycetia</taxon>
        <taxon>Isosphaerales</taxon>
        <taxon>Isosphaeraceae</taxon>
        <taxon>Singulisphaera</taxon>
    </lineage>
</organism>
<dbReference type="AlphaFoldDB" id="A0AAU7CQM7"/>
<dbReference type="RefSeq" id="WP_406700588.1">
    <property type="nucleotide sequence ID" value="NZ_CP155447.1"/>
</dbReference>
<dbReference type="EMBL" id="CP155447">
    <property type="protein sequence ID" value="XBH07748.1"/>
    <property type="molecule type" value="Genomic_DNA"/>
</dbReference>
<evidence type="ECO:0000256" key="1">
    <source>
        <dbReference type="SAM" id="MobiDB-lite"/>
    </source>
</evidence>
<reference evidence="3" key="1">
    <citation type="submission" date="2024-05" db="EMBL/GenBank/DDBJ databases">
        <title>Planctomycetes of the genus Singulisphaera possess chitinolytic capabilities.</title>
        <authorList>
            <person name="Ivanova A."/>
        </authorList>
    </citation>
    <scope>NUCLEOTIDE SEQUENCE</scope>
    <source>
        <strain evidence="3">Ch08T</strain>
    </source>
</reference>
<feature type="signal peptide" evidence="2">
    <location>
        <begin position="1"/>
        <end position="21"/>
    </location>
</feature>
<name>A0AAU7CQM7_9BACT</name>